<evidence type="ECO:0000313" key="7">
    <source>
        <dbReference type="Proteomes" id="UP001208567"/>
    </source>
</evidence>
<dbReference type="InterPro" id="IPR000847">
    <property type="entry name" value="LysR_HTH_N"/>
</dbReference>
<dbReference type="Pfam" id="PF00126">
    <property type="entry name" value="HTH_1"/>
    <property type="match status" value="1"/>
</dbReference>
<reference evidence="6 7" key="1">
    <citation type="journal article" date="2024" name="Int. J. Syst. Evol. Microbiol.">
        <title>Clostridium omnivorum sp. nov., isolated from anoxic soil under the treatment of reductive soil disinfestation.</title>
        <authorList>
            <person name="Ueki A."/>
            <person name="Tonouchi A."/>
            <person name="Kaku N."/>
            <person name="Honma S."/>
            <person name="Ueki K."/>
        </authorList>
    </citation>
    <scope>NUCLEOTIDE SEQUENCE [LARGE SCALE GENOMIC DNA]</scope>
    <source>
        <strain evidence="6 7">E14</strain>
    </source>
</reference>
<dbReference type="RefSeq" id="WP_264849404.1">
    <property type="nucleotide sequence ID" value="NZ_BRXR01000001.1"/>
</dbReference>
<name>A0ABQ5N4P8_9CLOT</name>
<organism evidence="6 7">
    <name type="scientific">Clostridium omnivorum</name>
    <dbReference type="NCBI Taxonomy" id="1604902"/>
    <lineage>
        <taxon>Bacteria</taxon>
        <taxon>Bacillati</taxon>
        <taxon>Bacillota</taxon>
        <taxon>Clostridia</taxon>
        <taxon>Eubacteriales</taxon>
        <taxon>Clostridiaceae</taxon>
        <taxon>Clostridium</taxon>
    </lineage>
</organism>
<evidence type="ECO:0000256" key="3">
    <source>
        <dbReference type="ARBA" id="ARBA00023125"/>
    </source>
</evidence>
<comment type="similarity">
    <text evidence="1">Belongs to the LysR transcriptional regulatory family.</text>
</comment>
<comment type="caution">
    <text evidence="6">The sequence shown here is derived from an EMBL/GenBank/DDBJ whole genome shotgun (WGS) entry which is preliminary data.</text>
</comment>
<evidence type="ECO:0000313" key="6">
    <source>
        <dbReference type="EMBL" id="GLC30140.1"/>
    </source>
</evidence>
<sequence length="293" mass="32922">MDMKQLVTFTTVARLNSFTQAANLLGYVQSAITSQIQLLEKELGIQLFERIGKKISLTSEGREFLLYAKQLLNLWENAKGIASDSDIIKGTLSIGVVESICGFKLPKILKEYNELYPEVEIVLKTGNSRELQSLLRDNQIDVAILLDSAISHSEFVIKSSQEEPVSLLVAPNHPLLLKDSVCSEDLSKHPLVLTRQGCFFRNIFEKILSDTNVASKITLETSNIQTIKQLTILGFGITLLPRFTVLNELDSKQLIELNWNGPAFDIMTQVICHKDKWISPSLKSFITLIQERT</sequence>
<dbReference type="PANTHER" id="PTHR30126">
    <property type="entry name" value="HTH-TYPE TRANSCRIPTIONAL REGULATOR"/>
    <property type="match status" value="1"/>
</dbReference>
<dbReference type="Proteomes" id="UP001208567">
    <property type="component" value="Unassembled WGS sequence"/>
</dbReference>
<protein>
    <submittedName>
        <fullName evidence="6">LysR family transcriptional regulator</fullName>
    </submittedName>
</protein>
<evidence type="ECO:0000256" key="4">
    <source>
        <dbReference type="ARBA" id="ARBA00023163"/>
    </source>
</evidence>
<dbReference type="SUPFAM" id="SSF53850">
    <property type="entry name" value="Periplasmic binding protein-like II"/>
    <property type="match status" value="1"/>
</dbReference>
<evidence type="ECO:0000256" key="1">
    <source>
        <dbReference type="ARBA" id="ARBA00009437"/>
    </source>
</evidence>
<keyword evidence="2" id="KW-0805">Transcription regulation</keyword>
<proteinExistence type="inferred from homology"/>
<dbReference type="PROSITE" id="PS50931">
    <property type="entry name" value="HTH_LYSR"/>
    <property type="match status" value="1"/>
</dbReference>
<dbReference type="PANTHER" id="PTHR30126:SF100">
    <property type="entry name" value="LYSR-FAMILY TRANSCRIPTIONAL REGULATOR"/>
    <property type="match status" value="1"/>
</dbReference>
<accession>A0ABQ5N4P8</accession>
<dbReference type="InterPro" id="IPR036388">
    <property type="entry name" value="WH-like_DNA-bd_sf"/>
</dbReference>
<dbReference type="Pfam" id="PF03466">
    <property type="entry name" value="LysR_substrate"/>
    <property type="match status" value="1"/>
</dbReference>
<keyword evidence="3" id="KW-0238">DNA-binding</keyword>
<feature type="domain" description="HTH lysR-type" evidence="5">
    <location>
        <begin position="1"/>
        <end position="58"/>
    </location>
</feature>
<dbReference type="CDD" id="cd05466">
    <property type="entry name" value="PBP2_LTTR_substrate"/>
    <property type="match status" value="1"/>
</dbReference>
<keyword evidence="7" id="KW-1185">Reference proteome</keyword>
<gene>
    <name evidence="6" type="ORF">bsdE14_15500</name>
</gene>
<dbReference type="EMBL" id="BRXR01000001">
    <property type="protein sequence ID" value="GLC30140.1"/>
    <property type="molecule type" value="Genomic_DNA"/>
</dbReference>
<dbReference type="Gene3D" id="3.40.190.290">
    <property type="match status" value="1"/>
</dbReference>
<dbReference type="PRINTS" id="PR00039">
    <property type="entry name" value="HTHLYSR"/>
</dbReference>
<keyword evidence="4" id="KW-0804">Transcription</keyword>
<dbReference type="InterPro" id="IPR005119">
    <property type="entry name" value="LysR_subst-bd"/>
</dbReference>
<dbReference type="SUPFAM" id="SSF46785">
    <property type="entry name" value="Winged helix' DNA-binding domain"/>
    <property type="match status" value="1"/>
</dbReference>
<evidence type="ECO:0000259" key="5">
    <source>
        <dbReference type="PROSITE" id="PS50931"/>
    </source>
</evidence>
<evidence type="ECO:0000256" key="2">
    <source>
        <dbReference type="ARBA" id="ARBA00023015"/>
    </source>
</evidence>
<dbReference type="Gene3D" id="1.10.10.10">
    <property type="entry name" value="Winged helix-like DNA-binding domain superfamily/Winged helix DNA-binding domain"/>
    <property type="match status" value="1"/>
</dbReference>
<dbReference type="InterPro" id="IPR036390">
    <property type="entry name" value="WH_DNA-bd_sf"/>
</dbReference>